<evidence type="ECO:0000259" key="4">
    <source>
        <dbReference type="PROSITE" id="PS51118"/>
    </source>
</evidence>
<evidence type="ECO:0000256" key="3">
    <source>
        <dbReference type="ARBA" id="ARBA00023163"/>
    </source>
</evidence>
<evidence type="ECO:0000313" key="5">
    <source>
        <dbReference type="EMBL" id="MBO0515882.1"/>
    </source>
</evidence>
<evidence type="ECO:0000256" key="1">
    <source>
        <dbReference type="ARBA" id="ARBA00023015"/>
    </source>
</evidence>
<keyword evidence="2" id="KW-0238">DNA-binding</keyword>
<organism evidence="5 6">
    <name type="scientific">Streptomyces beijiangensis</name>
    <dbReference type="NCBI Taxonomy" id="163361"/>
    <lineage>
        <taxon>Bacteria</taxon>
        <taxon>Bacillati</taxon>
        <taxon>Actinomycetota</taxon>
        <taxon>Actinomycetes</taxon>
        <taxon>Kitasatosporales</taxon>
        <taxon>Streptomycetaceae</taxon>
        <taxon>Streptomyces</taxon>
    </lineage>
</organism>
<dbReference type="InterPro" id="IPR036388">
    <property type="entry name" value="WH-like_DNA-bd_sf"/>
</dbReference>
<dbReference type="GO" id="GO:0003677">
    <property type="term" value="F:DNA binding"/>
    <property type="evidence" value="ECO:0007669"/>
    <property type="project" value="UniProtKB-KW"/>
</dbReference>
<keyword evidence="3" id="KW-0804">Transcription</keyword>
<dbReference type="SUPFAM" id="SSF46785">
    <property type="entry name" value="Winged helix' DNA-binding domain"/>
    <property type="match status" value="1"/>
</dbReference>
<name>A0A939JKJ3_9ACTN</name>
<dbReference type="EMBL" id="JAFLRJ010000333">
    <property type="protein sequence ID" value="MBO0515882.1"/>
    <property type="molecule type" value="Genomic_DNA"/>
</dbReference>
<reference evidence="5" key="1">
    <citation type="submission" date="2021-03" db="EMBL/GenBank/DDBJ databases">
        <title>Streptomyces poriferae sp. nov., a novel marine sponge-derived Actinobacteria species with anti-MRSA activity.</title>
        <authorList>
            <person name="Sandoval-Powers M."/>
            <person name="Kralova S."/>
            <person name="Nguyen G.-S."/>
            <person name="Fawwal D."/>
            <person name="Degnes K."/>
            <person name="Klinkenberg G."/>
            <person name="Sletta H."/>
            <person name="Wentzel A."/>
            <person name="Liles M.R."/>
        </authorList>
    </citation>
    <scope>NUCLEOTIDE SEQUENCE</scope>
    <source>
        <strain evidence="5">DSM 41794</strain>
    </source>
</reference>
<protein>
    <submittedName>
        <fullName evidence="5">Helix-turn-helix transcriptional regulator</fullName>
    </submittedName>
</protein>
<accession>A0A939JKJ3</accession>
<dbReference type="InterPro" id="IPR002577">
    <property type="entry name" value="HTH_HxlR"/>
</dbReference>
<evidence type="ECO:0000313" key="6">
    <source>
        <dbReference type="Proteomes" id="UP000664167"/>
    </source>
</evidence>
<sequence length="223" mass="23678">MKSYQQYCSVARALDVVGDRWVLLIGRELLALGPSRYSDLKRGLPGIATNLLADRLKVMEAEGLIKRYDAPPPVAATLFELTDRGRGLQSVLHALAEWGLERMTTGPDPEDAVQPQWVALLGGLMLSDRLPVGAEVVVGIESEGEVMRVTLGQEGFAIRRGATSDAAPAPDVTLTGPPQLVGAVLSGVLSPDRATSEGLRITGARRLLHDLVAAPSGAFPQVP</sequence>
<keyword evidence="1" id="KW-0805">Transcription regulation</keyword>
<dbReference type="PANTHER" id="PTHR33204:SF18">
    <property type="entry name" value="TRANSCRIPTIONAL REGULATORY PROTEIN"/>
    <property type="match status" value="1"/>
</dbReference>
<proteinExistence type="predicted"/>
<dbReference type="Gene3D" id="1.10.10.10">
    <property type="entry name" value="Winged helix-like DNA-binding domain superfamily/Winged helix DNA-binding domain"/>
    <property type="match status" value="1"/>
</dbReference>
<dbReference type="Proteomes" id="UP000664167">
    <property type="component" value="Unassembled WGS sequence"/>
</dbReference>
<dbReference type="InterPro" id="IPR036390">
    <property type="entry name" value="WH_DNA-bd_sf"/>
</dbReference>
<evidence type="ECO:0000256" key="2">
    <source>
        <dbReference type="ARBA" id="ARBA00023125"/>
    </source>
</evidence>
<dbReference type="RefSeq" id="WP_206967105.1">
    <property type="nucleotide sequence ID" value="NZ_BAAAJJ010000001.1"/>
</dbReference>
<dbReference type="Pfam" id="PF01638">
    <property type="entry name" value="HxlR"/>
    <property type="match status" value="1"/>
</dbReference>
<dbReference type="AlphaFoldDB" id="A0A939JKJ3"/>
<feature type="domain" description="HTH hxlR-type" evidence="4">
    <location>
        <begin position="8"/>
        <end position="107"/>
    </location>
</feature>
<gene>
    <name evidence="5" type="ORF">J0695_29490</name>
</gene>
<comment type="caution">
    <text evidence="5">The sequence shown here is derived from an EMBL/GenBank/DDBJ whole genome shotgun (WGS) entry which is preliminary data.</text>
</comment>
<keyword evidence="6" id="KW-1185">Reference proteome</keyword>
<dbReference type="PROSITE" id="PS51118">
    <property type="entry name" value="HTH_HXLR"/>
    <property type="match status" value="1"/>
</dbReference>
<dbReference type="PANTHER" id="PTHR33204">
    <property type="entry name" value="TRANSCRIPTIONAL REGULATOR, MARR FAMILY"/>
    <property type="match status" value="1"/>
</dbReference>